<organism evidence="1 2">
    <name type="scientific">Acidisarcina polymorpha</name>
    <dbReference type="NCBI Taxonomy" id="2211140"/>
    <lineage>
        <taxon>Bacteria</taxon>
        <taxon>Pseudomonadati</taxon>
        <taxon>Acidobacteriota</taxon>
        <taxon>Terriglobia</taxon>
        <taxon>Terriglobales</taxon>
        <taxon>Acidobacteriaceae</taxon>
        <taxon>Acidisarcina</taxon>
    </lineage>
</organism>
<dbReference type="RefSeq" id="WP_114207731.1">
    <property type="nucleotide sequence ID" value="NZ_CP030840.1"/>
</dbReference>
<dbReference type="AlphaFoldDB" id="A0A2Z5G1D2"/>
<accession>A0A2Z5G1D2</accession>
<dbReference type="OrthoDB" id="4190732at2"/>
<dbReference type="Proteomes" id="UP000253606">
    <property type="component" value="Chromosome"/>
</dbReference>
<keyword evidence="2" id="KW-1185">Reference proteome</keyword>
<dbReference type="InterPro" id="IPR011032">
    <property type="entry name" value="GroES-like_sf"/>
</dbReference>
<dbReference type="Gene3D" id="3.90.180.10">
    <property type="entry name" value="Medium-chain alcohol dehydrogenases, catalytic domain"/>
    <property type="match status" value="1"/>
</dbReference>
<dbReference type="SUPFAM" id="SSF50129">
    <property type="entry name" value="GroES-like"/>
    <property type="match status" value="1"/>
</dbReference>
<protein>
    <recommendedName>
        <fullName evidence="3">Quinone oxidoreductase</fullName>
    </recommendedName>
</protein>
<sequence length="108" mass="12021">MAKLKVIELTDPVPAYGEVLVWLQGAALNFLDLAVATGKYPLPSFAIVRVTDGTSQVVALGPGVSISRVSYYLSEIRRDHDVVAFIRKNALQLLRDVRIFFRYKQGAR</sequence>
<name>A0A2Z5G1D2_9BACT</name>
<evidence type="ECO:0000313" key="1">
    <source>
        <dbReference type="EMBL" id="AXC12547.1"/>
    </source>
</evidence>
<gene>
    <name evidence="1" type="ORF">ACPOL_3254</name>
</gene>
<evidence type="ECO:0008006" key="3">
    <source>
        <dbReference type="Google" id="ProtNLM"/>
    </source>
</evidence>
<evidence type="ECO:0000313" key="2">
    <source>
        <dbReference type="Proteomes" id="UP000253606"/>
    </source>
</evidence>
<dbReference type="EMBL" id="CP030840">
    <property type="protein sequence ID" value="AXC12547.1"/>
    <property type="molecule type" value="Genomic_DNA"/>
</dbReference>
<dbReference type="KEGG" id="abas:ACPOL_3254"/>
<proteinExistence type="predicted"/>
<reference evidence="1 2" key="1">
    <citation type="journal article" date="2018" name="Front. Microbiol.">
        <title>Hydrolytic Capabilities as a Key to Environmental Success: Chitinolytic and Cellulolytic Acidobacteria From Acidic Sub-arctic Soils and Boreal Peatlands.</title>
        <authorList>
            <person name="Belova S.E."/>
            <person name="Ravin N.V."/>
            <person name="Pankratov T.A."/>
            <person name="Rakitin A.L."/>
            <person name="Ivanova A.A."/>
            <person name="Beletsky A.V."/>
            <person name="Mardanov A.V."/>
            <person name="Sinninghe Damste J.S."/>
            <person name="Dedysh S.N."/>
        </authorList>
    </citation>
    <scope>NUCLEOTIDE SEQUENCE [LARGE SCALE GENOMIC DNA]</scope>
    <source>
        <strain evidence="1 2">SBC82</strain>
    </source>
</reference>